<proteinExistence type="predicted"/>
<protein>
    <recommendedName>
        <fullName evidence="6">Transcription factor domain-containing protein</fullName>
    </recommendedName>
</protein>
<dbReference type="AlphaFoldDB" id="A0A2P5I933"/>
<keyword evidence="1" id="KW-0805">Transcription regulation</keyword>
<gene>
    <name evidence="4" type="ORF">DHEL01_v202593</name>
</gene>
<organism evidence="4 5">
    <name type="scientific">Diaporthe helianthi</name>
    <dbReference type="NCBI Taxonomy" id="158607"/>
    <lineage>
        <taxon>Eukaryota</taxon>
        <taxon>Fungi</taxon>
        <taxon>Dikarya</taxon>
        <taxon>Ascomycota</taxon>
        <taxon>Pezizomycotina</taxon>
        <taxon>Sordariomycetes</taxon>
        <taxon>Sordariomycetidae</taxon>
        <taxon>Diaporthales</taxon>
        <taxon>Diaporthaceae</taxon>
        <taxon>Diaporthe</taxon>
    </lineage>
</organism>
<dbReference type="OrthoDB" id="5392779at2759"/>
<evidence type="ECO:0000256" key="3">
    <source>
        <dbReference type="ARBA" id="ARBA00023242"/>
    </source>
</evidence>
<accession>A0A2P5I933</accession>
<keyword evidence="2" id="KW-0804">Transcription</keyword>
<dbReference type="CDD" id="cd12148">
    <property type="entry name" value="fungal_TF_MHR"/>
    <property type="match status" value="1"/>
</dbReference>
<keyword evidence="3" id="KW-0539">Nucleus</keyword>
<dbReference type="InParanoid" id="A0A2P5I933"/>
<reference evidence="4" key="1">
    <citation type="submission" date="2017-09" db="EMBL/GenBank/DDBJ databases">
        <title>Polyketide synthases of a Diaporthe helianthi virulent isolate.</title>
        <authorList>
            <person name="Baroncelli R."/>
        </authorList>
    </citation>
    <scope>NUCLEOTIDE SEQUENCE [LARGE SCALE GENOMIC DNA]</scope>
    <source>
        <strain evidence="4">7/96</strain>
    </source>
</reference>
<comment type="caution">
    <text evidence="4">The sequence shown here is derived from an EMBL/GenBank/DDBJ whole genome shotgun (WGS) entry which is preliminary data.</text>
</comment>
<dbReference type="PANTHER" id="PTHR47840:SF1">
    <property type="entry name" value="ZN(II)2CYS6 TRANSCRIPTION FACTOR (EUROFUNG)"/>
    <property type="match status" value="1"/>
</dbReference>
<dbReference type="EMBL" id="MAVT02000143">
    <property type="protein sequence ID" value="POS79017.1"/>
    <property type="molecule type" value="Genomic_DNA"/>
</dbReference>
<dbReference type="Proteomes" id="UP000094444">
    <property type="component" value="Unassembled WGS sequence"/>
</dbReference>
<evidence type="ECO:0008006" key="6">
    <source>
        <dbReference type="Google" id="ProtNLM"/>
    </source>
</evidence>
<name>A0A2P5I933_DIAHE</name>
<sequence length="590" mass="66023">MLHASLPPQQEINRICSVGDHFSVLPPETMTTPFLVLEKRGLKTAETLLEPPGSNAHPVLLARYMLCLATFIQSRGTKNLSESDQVIMERLVDIATLRVTKNNDRFIGTIEGLDCLVIESVYHSNMGNLRRGWLATRRAMSVAQLMGLNRTGAQIGMQYERLHVGSLTHYDPRTMWFRIVDHDRCLCLMLNLTQGSLDRSMASDAMLASDTPLGRIERIHCVIASRILDRNESTSYSHDANLTRSLDIELQKAARQLPSKWWLVPDLRRSEDPQALFWDTRRLSAQVLHYNLLNLLHLPYMLRSSSVKREQEYSLITCANASRDILTRFIVLRSFDGTAYNCRTVDFIALIAAMTLLLAHLDSHHLEAQNLLAQQYYSDRAMIEQIKDYMEEFDRAKSDPLSSQIANWLSRLLEIEAETSDDGGLLHATTVSAQEAGALDEVGDSHDAVIVQLPCYGVLKIVRRGINRDVHIEKQRPQGGGPDTAAVPVEATAQPDGECSGGIGSSSAAASDYCSAEHSVQTHSPPCMERDCSSLDNLQQARGLTQFPDMAATNDQWAFQGVDWAFFENFTRHTGLYSTDEVGDTDWTLN</sequence>
<evidence type="ECO:0000313" key="4">
    <source>
        <dbReference type="EMBL" id="POS79017.1"/>
    </source>
</evidence>
<dbReference type="STRING" id="158607.A0A2P5I933"/>
<evidence type="ECO:0000256" key="1">
    <source>
        <dbReference type="ARBA" id="ARBA00023015"/>
    </source>
</evidence>
<evidence type="ECO:0000313" key="5">
    <source>
        <dbReference type="Proteomes" id="UP000094444"/>
    </source>
</evidence>
<evidence type="ECO:0000256" key="2">
    <source>
        <dbReference type="ARBA" id="ARBA00023163"/>
    </source>
</evidence>
<dbReference type="PANTHER" id="PTHR47840">
    <property type="entry name" value="ZN(II)2CYS6 TRANSCRIPTION FACTOR (EUROFUNG)-RELATED"/>
    <property type="match status" value="1"/>
</dbReference>
<keyword evidence="5" id="KW-1185">Reference proteome</keyword>